<dbReference type="SMART" id="SM00220">
    <property type="entry name" value="S_TKc"/>
    <property type="match status" value="1"/>
</dbReference>
<feature type="domain" description="Protein kinase" evidence="6">
    <location>
        <begin position="19"/>
        <end position="274"/>
    </location>
</feature>
<dbReference type="KEGG" id="sus:Acid_3661"/>
<keyword evidence="4 5" id="KW-0067">ATP-binding</keyword>
<feature type="binding site" evidence="5">
    <location>
        <position position="48"/>
    </location>
    <ligand>
        <name>ATP</name>
        <dbReference type="ChEBI" id="CHEBI:30616"/>
    </ligand>
</feature>
<dbReference type="InterPro" id="IPR011659">
    <property type="entry name" value="WD40"/>
</dbReference>
<dbReference type="InterPro" id="IPR008271">
    <property type="entry name" value="Ser/Thr_kinase_AS"/>
</dbReference>
<dbReference type="PROSITE" id="PS50011">
    <property type="entry name" value="PROTEIN_KINASE_DOM"/>
    <property type="match status" value="1"/>
</dbReference>
<evidence type="ECO:0000259" key="6">
    <source>
        <dbReference type="PROSITE" id="PS50011"/>
    </source>
</evidence>
<reference evidence="7" key="1">
    <citation type="submission" date="2006-10" db="EMBL/GenBank/DDBJ databases">
        <title>Complete sequence of Solibacter usitatus Ellin6076.</title>
        <authorList>
            <consortium name="US DOE Joint Genome Institute"/>
            <person name="Copeland A."/>
            <person name="Lucas S."/>
            <person name="Lapidus A."/>
            <person name="Barry K."/>
            <person name="Detter J.C."/>
            <person name="Glavina del Rio T."/>
            <person name="Hammon N."/>
            <person name="Israni S."/>
            <person name="Dalin E."/>
            <person name="Tice H."/>
            <person name="Pitluck S."/>
            <person name="Thompson L.S."/>
            <person name="Brettin T."/>
            <person name="Bruce D."/>
            <person name="Han C."/>
            <person name="Tapia R."/>
            <person name="Gilna P."/>
            <person name="Schmutz J."/>
            <person name="Larimer F."/>
            <person name="Land M."/>
            <person name="Hauser L."/>
            <person name="Kyrpides N."/>
            <person name="Mikhailova N."/>
            <person name="Janssen P.H."/>
            <person name="Kuske C.R."/>
            <person name="Richardson P."/>
        </authorList>
    </citation>
    <scope>NUCLEOTIDE SEQUENCE</scope>
    <source>
        <strain evidence="7">Ellin6076</strain>
    </source>
</reference>
<name>Q020M0_SOLUE</name>
<dbReference type="InterPro" id="IPR011009">
    <property type="entry name" value="Kinase-like_dom_sf"/>
</dbReference>
<evidence type="ECO:0000256" key="1">
    <source>
        <dbReference type="ARBA" id="ARBA00022679"/>
    </source>
</evidence>
<keyword evidence="2 5" id="KW-0547">Nucleotide-binding</keyword>
<dbReference type="GO" id="GO:0004674">
    <property type="term" value="F:protein serine/threonine kinase activity"/>
    <property type="evidence" value="ECO:0007669"/>
    <property type="project" value="UniProtKB-KW"/>
</dbReference>
<dbReference type="InterPro" id="IPR011042">
    <property type="entry name" value="6-blade_b-propeller_TolB-like"/>
</dbReference>
<keyword evidence="1" id="KW-0808">Transferase</keyword>
<dbReference type="HOGENOM" id="CLU_012906_0_0_0"/>
<dbReference type="PROSITE" id="PS00107">
    <property type="entry name" value="PROTEIN_KINASE_ATP"/>
    <property type="match status" value="1"/>
</dbReference>
<dbReference type="GO" id="GO:0005524">
    <property type="term" value="F:ATP binding"/>
    <property type="evidence" value="ECO:0007669"/>
    <property type="project" value="UniProtKB-UniRule"/>
</dbReference>
<accession>Q020M0</accession>
<dbReference type="AlphaFoldDB" id="Q020M0"/>
<dbReference type="STRING" id="234267.Acid_3661"/>
<dbReference type="PANTHER" id="PTHR43289:SF6">
    <property type="entry name" value="SERINE_THREONINE-PROTEIN KINASE NEKL-3"/>
    <property type="match status" value="1"/>
</dbReference>
<dbReference type="Gene3D" id="3.30.200.20">
    <property type="entry name" value="Phosphorylase Kinase, domain 1"/>
    <property type="match status" value="1"/>
</dbReference>
<evidence type="ECO:0000256" key="5">
    <source>
        <dbReference type="PROSITE-ProRule" id="PRU10141"/>
    </source>
</evidence>
<evidence type="ECO:0000313" key="7">
    <source>
        <dbReference type="EMBL" id="ABJ84633.1"/>
    </source>
</evidence>
<dbReference type="Gene3D" id="1.10.510.10">
    <property type="entry name" value="Transferase(Phosphotransferase) domain 1"/>
    <property type="match status" value="1"/>
</dbReference>
<dbReference type="SUPFAM" id="SSF82171">
    <property type="entry name" value="DPP6 N-terminal domain-like"/>
    <property type="match status" value="2"/>
</dbReference>
<keyword evidence="3 7" id="KW-0418">Kinase</keyword>
<dbReference type="InterPro" id="IPR000719">
    <property type="entry name" value="Prot_kinase_dom"/>
</dbReference>
<dbReference type="SUPFAM" id="SSF56112">
    <property type="entry name" value="Protein kinase-like (PK-like)"/>
    <property type="match status" value="1"/>
</dbReference>
<evidence type="ECO:0000256" key="4">
    <source>
        <dbReference type="ARBA" id="ARBA00022840"/>
    </source>
</evidence>
<evidence type="ECO:0000256" key="2">
    <source>
        <dbReference type="ARBA" id="ARBA00022741"/>
    </source>
</evidence>
<organism evidence="7">
    <name type="scientific">Solibacter usitatus (strain Ellin6076)</name>
    <dbReference type="NCBI Taxonomy" id="234267"/>
    <lineage>
        <taxon>Bacteria</taxon>
        <taxon>Pseudomonadati</taxon>
        <taxon>Acidobacteriota</taxon>
        <taxon>Terriglobia</taxon>
        <taxon>Bryobacterales</taxon>
        <taxon>Solibacteraceae</taxon>
        <taxon>Candidatus Solibacter</taxon>
    </lineage>
</organism>
<dbReference type="PANTHER" id="PTHR43289">
    <property type="entry name" value="MITOGEN-ACTIVATED PROTEIN KINASE KINASE KINASE 20-RELATED"/>
    <property type="match status" value="1"/>
</dbReference>
<gene>
    <name evidence="7" type="ordered locus">Acid_3661</name>
</gene>
<dbReference type="Pfam" id="PF00069">
    <property type="entry name" value="Pkinase"/>
    <property type="match status" value="1"/>
</dbReference>
<keyword evidence="7" id="KW-0723">Serine/threonine-protein kinase</keyword>
<dbReference type="CDD" id="cd14014">
    <property type="entry name" value="STKc_PknB_like"/>
    <property type="match status" value="1"/>
</dbReference>
<proteinExistence type="predicted"/>
<evidence type="ECO:0000256" key="3">
    <source>
        <dbReference type="ARBA" id="ARBA00022777"/>
    </source>
</evidence>
<dbReference type="InParanoid" id="Q020M0"/>
<protein>
    <submittedName>
        <fullName evidence="7">Serine/threonine protein kinase</fullName>
    </submittedName>
</protein>
<dbReference type="eggNOG" id="COG0823">
    <property type="taxonomic scope" value="Bacteria"/>
</dbReference>
<dbReference type="eggNOG" id="COG0515">
    <property type="taxonomic scope" value="Bacteria"/>
</dbReference>
<dbReference type="InterPro" id="IPR017441">
    <property type="entry name" value="Protein_kinase_ATP_BS"/>
</dbReference>
<dbReference type="EMBL" id="CP000473">
    <property type="protein sequence ID" value="ABJ84633.1"/>
    <property type="molecule type" value="Genomic_DNA"/>
</dbReference>
<sequence>MGTDTIEPLFTPGQKLGPYELLTPIGEGGMGQVWKARDTRLGRTVAIKVSKTSFSERFEREARAVAALSHPNICTLYDVGPDYLVMEYIEGKPLKGPIPVETALRHAIEIAKALDAAHRLGIVHRDLKPGNVLVTRTGIKLLDFGLAKVTTAAAAASEETVTRALTEEGTILGTLQYMAPEQLEGKEADARSDIFAFGCVLYEMLTGAPAFTGGSRASIIAAIMDREPKALPEAPASLESAIRQCMAKDPDERWQSARDLAGVLELAGVTPPAVTIVRAPKAALAVLAVVAALAIAAAIWFAQHKPQEQFWSGQSLGGPAQAFGPRVSPDGQTIAFQAMVDGQTQVAIMKPESGNWTVLTHQKNLGQIQDITWSRDGSKLYFDRVTDTPRGVFSVPLLGGESRRVLEYGSYPSVLADGSLVVGMINPQRILQLHRYWPESGKLVPLPGVPDTASAAAGRATPDGKSIVFYGNPLDAKGNQGPRGIYSLDPDSGRLLNLAPGQRLDGALALAATPDGKSVVYSTQGRDFSSVISVPRNGSGEMRQLFTMTNIPLFLDAAPDGSIYADQLSHDTMILRYPPSGGIPERLTQLHGGAAVSLVLPDGRPLVYSVSGFKRRFQIVQPDGTLAPLIESSEECGMPAALVGEDRVAVLTDRKPIQIAIVSIADGRIMQRVTGPKDRLTSLSSSLDGKTLYYSSAGFIWSIPIEGGEPRQLAAGDNVSADANGRDLIVSLQDKDAIRLLRMPVSGGTPLRIPLSGELRIPGTLLRASIVGPGGLIAVTTASSDRWMYQTGLLDPRTGALRRIPLNFDGETQWPGWTRDGKLVSIGTVIGMSVWRFHAEH</sequence>
<dbReference type="Pfam" id="PF07676">
    <property type="entry name" value="PD40"/>
    <property type="match status" value="1"/>
</dbReference>
<dbReference type="Gene3D" id="2.120.10.30">
    <property type="entry name" value="TolB, C-terminal domain"/>
    <property type="match status" value="3"/>
</dbReference>
<dbReference type="PROSITE" id="PS00108">
    <property type="entry name" value="PROTEIN_KINASE_ST"/>
    <property type="match status" value="1"/>
</dbReference>